<feature type="transmembrane region" description="Helical" evidence="1">
    <location>
        <begin position="237"/>
        <end position="257"/>
    </location>
</feature>
<evidence type="ECO:0000313" key="3">
    <source>
        <dbReference type="Proteomes" id="UP000622552"/>
    </source>
</evidence>
<feature type="transmembrane region" description="Helical" evidence="1">
    <location>
        <begin position="151"/>
        <end position="169"/>
    </location>
</feature>
<evidence type="ECO:0000313" key="2">
    <source>
        <dbReference type="EMBL" id="MBG6139521.1"/>
    </source>
</evidence>
<accession>A0A8J7KMT7</accession>
<proteinExistence type="predicted"/>
<feature type="transmembrane region" description="Helical" evidence="1">
    <location>
        <begin position="292"/>
        <end position="311"/>
    </location>
</feature>
<feature type="transmembrane region" description="Helical" evidence="1">
    <location>
        <begin position="93"/>
        <end position="112"/>
    </location>
</feature>
<dbReference type="Proteomes" id="UP000622552">
    <property type="component" value="Unassembled WGS sequence"/>
</dbReference>
<keyword evidence="1" id="KW-0472">Membrane</keyword>
<feature type="transmembrane region" description="Helical" evidence="1">
    <location>
        <begin position="213"/>
        <end position="230"/>
    </location>
</feature>
<keyword evidence="1" id="KW-1133">Transmembrane helix</keyword>
<dbReference type="AlphaFoldDB" id="A0A8J7KMT7"/>
<keyword evidence="1" id="KW-0812">Transmembrane</keyword>
<sequence length="405" mass="41487">MDKRLTDLALGVTVAATASVGTRVIMQASTTRWVDGLKEPLIGILVGVVAGAWLAKRGWARWAVMAGLGVTAAVLLGNAYTNVEFFGQLVVHGLPFLAAAVAFGAVLTHAVAPFPKTRRPRAAVLAACWAGAVFCTGLAGAWLEANVNDKLFLWIAVLGFLTSLVPSPFENVKKRPVDPGAGQLLVLLGGLAVFAAVGPLLQPLRPTTPTDLMILYLALAALAGYALYASIRSRGPLLAGVALLGVVVVGTSVQLTVQLQGIRIGPAFAVAGAVGLVVAVAAVLAPDRIRRPLLMIGPAVTLLGLLGTLDVGGKPRFALWSIIAVAIGAAATVGAGLREVNRTTAVLTGGLLVSAIAIGVKLAHGIRVLSVLTGGTPGGVLMHWFIPCVVVLAVTGYVGYQARRG</sequence>
<organism evidence="2 3">
    <name type="scientific">Longispora fulva</name>
    <dbReference type="NCBI Taxonomy" id="619741"/>
    <lineage>
        <taxon>Bacteria</taxon>
        <taxon>Bacillati</taxon>
        <taxon>Actinomycetota</taxon>
        <taxon>Actinomycetes</taxon>
        <taxon>Micromonosporales</taxon>
        <taxon>Micromonosporaceae</taxon>
        <taxon>Longispora</taxon>
    </lineage>
</organism>
<feature type="transmembrane region" description="Helical" evidence="1">
    <location>
        <begin position="37"/>
        <end position="55"/>
    </location>
</feature>
<dbReference type="EMBL" id="JADOUF010000001">
    <property type="protein sequence ID" value="MBG6139521.1"/>
    <property type="molecule type" value="Genomic_DNA"/>
</dbReference>
<keyword evidence="3" id="KW-1185">Reference proteome</keyword>
<feature type="transmembrane region" description="Helical" evidence="1">
    <location>
        <begin position="381"/>
        <end position="400"/>
    </location>
</feature>
<feature type="transmembrane region" description="Helical" evidence="1">
    <location>
        <begin position="181"/>
        <end position="201"/>
    </location>
</feature>
<gene>
    <name evidence="2" type="ORF">IW245_005715</name>
</gene>
<feature type="transmembrane region" description="Helical" evidence="1">
    <location>
        <begin position="62"/>
        <end position="81"/>
    </location>
</feature>
<feature type="transmembrane region" description="Helical" evidence="1">
    <location>
        <begin position="263"/>
        <end position="285"/>
    </location>
</feature>
<feature type="transmembrane region" description="Helical" evidence="1">
    <location>
        <begin position="124"/>
        <end position="145"/>
    </location>
</feature>
<feature type="transmembrane region" description="Helical" evidence="1">
    <location>
        <begin position="317"/>
        <end position="337"/>
    </location>
</feature>
<protein>
    <submittedName>
        <fullName evidence="2">Uncharacterized protein</fullName>
    </submittedName>
</protein>
<evidence type="ECO:0000256" key="1">
    <source>
        <dbReference type="SAM" id="Phobius"/>
    </source>
</evidence>
<name>A0A8J7KMT7_9ACTN</name>
<feature type="transmembrane region" description="Helical" evidence="1">
    <location>
        <begin position="344"/>
        <end position="369"/>
    </location>
</feature>
<comment type="caution">
    <text evidence="2">The sequence shown here is derived from an EMBL/GenBank/DDBJ whole genome shotgun (WGS) entry which is preliminary data.</text>
</comment>
<dbReference type="RefSeq" id="WP_197006171.1">
    <property type="nucleotide sequence ID" value="NZ_BONS01000008.1"/>
</dbReference>
<reference evidence="2" key="1">
    <citation type="submission" date="2020-11" db="EMBL/GenBank/DDBJ databases">
        <title>Sequencing the genomes of 1000 actinobacteria strains.</title>
        <authorList>
            <person name="Klenk H.-P."/>
        </authorList>
    </citation>
    <scope>NUCLEOTIDE SEQUENCE</scope>
    <source>
        <strain evidence="2">DSM 45356</strain>
    </source>
</reference>